<evidence type="ECO:0000259" key="1">
    <source>
        <dbReference type="Pfam" id="PF12204"/>
    </source>
</evidence>
<dbReference type="Pfam" id="PF12204">
    <property type="entry name" value="DUF3598_N"/>
    <property type="match status" value="1"/>
</dbReference>
<dbReference type="SUPFAM" id="SSF50814">
    <property type="entry name" value="Lipocalins"/>
    <property type="match status" value="2"/>
</dbReference>
<organism evidence="3">
    <name type="scientific">uncultured Leptolyngbya sp</name>
    <dbReference type="NCBI Taxonomy" id="332963"/>
    <lineage>
        <taxon>Bacteria</taxon>
        <taxon>Bacillati</taxon>
        <taxon>Cyanobacteriota</taxon>
        <taxon>Cyanophyceae</taxon>
        <taxon>Leptolyngbyales</taxon>
        <taxon>Leptolyngbyaceae</taxon>
        <taxon>Leptolyngbya group</taxon>
        <taxon>Leptolyngbya</taxon>
        <taxon>environmental samples</taxon>
    </lineage>
</organism>
<protein>
    <submittedName>
        <fullName evidence="3">Uncharacterized protein</fullName>
    </submittedName>
</protein>
<evidence type="ECO:0000259" key="2">
    <source>
        <dbReference type="Pfam" id="PF21053"/>
    </source>
</evidence>
<dbReference type="Gene3D" id="2.40.128.20">
    <property type="match status" value="2"/>
</dbReference>
<reference evidence="3" key="1">
    <citation type="submission" date="2020-02" db="EMBL/GenBank/DDBJ databases">
        <authorList>
            <person name="Meier V. D."/>
        </authorList>
    </citation>
    <scope>NUCLEOTIDE SEQUENCE</scope>
    <source>
        <strain evidence="3">AVDCRST_MAG94</strain>
    </source>
</reference>
<dbReference type="PANTHER" id="PTHR33404">
    <property type="entry name" value="CELL DIVISION TOPOLOGICAL SPECIFICITY FACTOR HOMOLOG, CHLOROPLASTIC"/>
    <property type="match status" value="1"/>
</dbReference>
<dbReference type="EMBL" id="CADCTY010000755">
    <property type="protein sequence ID" value="CAA9337560.1"/>
    <property type="molecule type" value="Genomic_DNA"/>
</dbReference>
<feature type="domain" description="DUF3598" evidence="1">
    <location>
        <begin position="1"/>
        <end position="129"/>
    </location>
</feature>
<dbReference type="InterPro" id="IPR012674">
    <property type="entry name" value="Calycin"/>
</dbReference>
<gene>
    <name evidence="3" type="ORF">AVDCRST_MAG94-2177</name>
</gene>
<dbReference type="AlphaFoldDB" id="A0A6J4LMZ4"/>
<feature type="domain" description="Biogenesis factor required for ATP synthase 1-like C-terminal" evidence="2">
    <location>
        <begin position="134"/>
        <end position="271"/>
    </location>
</feature>
<dbReference type="PANTHER" id="PTHR33404:SF1">
    <property type="entry name" value="SLL0497 PROTEIN"/>
    <property type="match status" value="1"/>
</dbReference>
<dbReference type="InterPro" id="IPR022017">
    <property type="entry name" value="BFA1-like_DUF3598"/>
</dbReference>
<proteinExistence type="predicted"/>
<dbReference type="GO" id="GO:0005886">
    <property type="term" value="C:plasma membrane"/>
    <property type="evidence" value="ECO:0007669"/>
    <property type="project" value="TreeGrafter"/>
</dbReference>
<dbReference type="Pfam" id="PF21053">
    <property type="entry name" value="BFA1_C"/>
    <property type="match status" value="1"/>
</dbReference>
<evidence type="ECO:0000313" key="3">
    <source>
        <dbReference type="EMBL" id="CAA9337560.1"/>
    </source>
</evidence>
<sequence>MKTQWECFLENLGTWHGSFARLSVQGELVKETSSILVLEQRQEKQVRFSLKRDSSEFQDMEFDLTGSFSSGLLFFENGGFCQGSTQFSPHAEFGAEFGFIHGDRRLRFVQMYNAGQLSGLTLIREQRAGSGAPERPPLQVEDLIGEWQGEALTIYPDLRTPTTCATKLSIRREDNRLYPELRWGQGDEERVSASSAQINGSILQFDQGAMPIQILLLPDGVSSNCPLSVKPGHPFFLEVGWLLQPNLRQRMVRSYTAKGEWSSITLVTEQKRVVLSDYGTGVE</sequence>
<name>A0A6J4LMZ4_9CYAN</name>
<dbReference type="GO" id="GO:0000918">
    <property type="term" value="P:division septum site selection"/>
    <property type="evidence" value="ECO:0007669"/>
    <property type="project" value="TreeGrafter"/>
</dbReference>
<dbReference type="InterPro" id="IPR048378">
    <property type="entry name" value="BFA1-like_C"/>
</dbReference>
<accession>A0A6J4LMZ4</accession>